<organism evidence="2 3">
    <name type="scientific">Vitrella brassicaformis (strain CCMP3155)</name>
    <dbReference type="NCBI Taxonomy" id="1169540"/>
    <lineage>
        <taxon>Eukaryota</taxon>
        <taxon>Sar</taxon>
        <taxon>Alveolata</taxon>
        <taxon>Colpodellida</taxon>
        <taxon>Vitrellaceae</taxon>
        <taxon>Vitrella</taxon>
    </lineage>
</organism>
<sequence>MSMFASGRFEHLHSEVLGPLLQGAPLESPERAEAAAYSSLLEHKEYCRNPWLSLPPDDNITPQALATHIQTNHRDLLQSFDASQLQQVIHRLSTKLQLHQHECCALLEAAVRVPECRSDLVLACEQMYYRERLFIGMCLADLAESLSVSGRGQLGTEPEDTGEAAEGLAVDLRVVPGPQRLAAAFFLDLARHQFVKNTIKAISTLIADITGAGNAESGPYFRYFAQKLVWLLSSALFGFFSHIHATEAEVNMLIRLVPQAVERLEDDVFSGEPTAQEFDEAFGIQHNGLSVRLAVMLLAVLHPDVKRWDRDRAQPTHPVYETPPPNQAAAAAAAPSPQTSPQTDSSLHGFQPPEPSAAPWAPQQRDQDTPFMQRIRGTRGTALVWSEETPLGRLVSFVVVGVYLEERARFHRGVVTWQIIDFIRDQLILPSTDFGSHLSLLTFSELFKTILLHLYKWSDIKRIETTAVRSRQMPPDSMQISLLQTVNKICRLHPTACAAFAEVLLAAIDSFHMPPEAHTDPAAAAPAHSPHPHETTRHRQYPHPHMPPLYDQYGWAAAQHHQHQHQQTAPGLPMLHGEILDLAATVIGRGPQAAAKQTGQKLSAQQLWFRLDFILEYLWRQLCGQQQQQAIATGHHHGHYVDPMMPLMHQQDQMAAPPHPRDLPFGTRLALLSTFRLIGAAWSTRLLISLPPPPPVLTKPAPMQAFGFKDAWEPILSVLWLTSDGGGGNGGHLAHLKAVCVEALPAVAANPVNAYSVFDHLINHWPALVQEAAEAAERQEDNGHLAVAVMSAVVTLLMLVGYRRRYSLELFQLTRTIVDRFLLRLLSSPALIQRPVRYWSLAALCMRYLRLVLRGPLPPVDSEQLNAITREPFVDGSTQKADAAVIYLWRSLLTPDGEVCRQILSLTCLHGAGYLALAEREGRPAPYQVFMEQTVAVGLDILRLAFQRDTLFLAFYQRFFSHHKYNVAAAPAEGDPGAAAGPLPPIPIGLGVNESQLDLMVGDPTSLRPIHGVLEREAVFTRAVRGQMAASQRGEPNAGMRLQEQLNPPPPFAAYLLEYVLYDGRGMVRPNVGKSVVYLLHQMHLRDTEGVTTVLLQLPSLLTKLTPTLQAILTDASSDRGLDYGALPPTECLLDPSIGQSMFEPMSAAAAAAGIPYGGRPSRLPQGSQPHEWDMGMRETFAIEVASIEEGERFDPHVSATSSFTSLPFHAALEAKWNEDEDAIVEAVDLATWALHESATRGSSAVSLSSRDHRYVSIGYLTTLPLPSFWTLPPNDPSEVIRSTPLKCDTPACLTRTSIRELVLHFLLDGIGPDYLHKAIRGGVAGAGLAFRVLGLEVDEWRSDSAGVNPLEKRFELSQAFLDRNCLDAIMKILQVPPPPPPLITDAEPISTDDLLSVAESQQRVYALAVEVVVRLLSIPECADVALRMVWFQWQSQWSQFDLLLSLQWAGVLWPLRPILLAQLAGMAQILALEMHLSTEALNAPPDVQLNTRQRLIVAQKRERTPHIEELLVYLLTKTAVAVALGGGEIGYAQADGRGKYLTSAIVDLCNAFDDLVPPGPAPPPPVMWTDYGRPSGDTWGSFMQSAALQLSQTAGGKPRTHNMTLLDPGAVLRWCKTVSTDGGGGAGGGGGGGGSPTAATGGMMDGILLQQQQQQSPFSPMLKYAYEHNSYTHAAGQRYRCGHALMQFLSAGLHFLRHARHEGREGNLTTQQRIELLRDHIETLLPQLGEVTGGGGGGGMADGEPRSVAFKFEMVSAMLAQLLTALGNEGLTVQYITRALLQTLTDALLKALVHRAASANICQHLYTALVTLLPVHTGQHVQAGPQTTLAMWVAALAARRHELVEMILKDAAGQLDSPHTQAGLSVPSQPPDWSSPFGQPLGESGAGGLGKLGSGGAEEQSVMPLTTGDVRHQVQLKAIAVLRTLLVAELQQQQQQQEEGVGSGGTTVDGSLCGVLVRTPSLWRLVEQVVRHAFEPDTVRWEAASGLDEDDAGLGGRWDRTEKRLFFHGAAHMLSIVLQRATTVTYVSVERLLTESLLHRQFLEAAAIDLTMDAAIEPLVALLRAHLGHGQSFADGTAAIAFPTPFIRGLDNLQQLVSPSLLAPLLLTLLSLLNQLGAQPRLADRLLDWFLGHSGVLLQHPQLLATLPFLDGRFRTATQQQGAAQPPLGAWGDMHTALDDMDRESQAGKASPPSHKRAIEELCRSTDLLIQLWQALSATPTCRRLLAPRHVPRGGAETPANPPPAFFDQQQQQAADMRTAGVRELNDAVTESMLDLLKSLCNVAVRESRGEGGDGMLAHEETRVKLTLRALTCLRSDSDSMCVGDAIAFRQRRLRMEGYEEIGSPREPTAAGDYINIPTPQNRDDAARDGDIREVEMNRLKRHAKTRLSILQQVAASCLGTFCAQLREHTTQRRLPSFVAEPPAAAASSSSFPASPSDAPQPQHSTGSLLPLAVATLEVALDSVVMWTSLIAEEKAPAETDRGVGGGGATGMVFFQQQPMQRPSAAAAAAAAGYRPRGGGDGGISWGVPLMGGMEEAMDAVRQLGETAVSVTVGGRPDDPDGGAEVRVDLSVVVGLIDEVMRLLQPER</sequence>
<feature type="compositionally biased region" description="Low complexity" evidence="1">
    <location>
        <begin position="516"/>
        <end position="528"/>
    </location>
</feature>
<dbReference type="PANTHER" id="PTHR48125:SF12">
    <property type="entry name" value="AT HOOK TRANSCRIPTION FACTOR FAMILY-RELATED"/>
    <property type="match status" value="1"/>
</dbReference>
<feature type="region of interest" description="Disordered" evidence="1">
    <location>
        <begin position="2344"/>
        <end position="2367"/>
    </location>
</feature>
<gene>
    <name evidence="2" type="ORF">Vbra_3703</name>
</gene>
<accession>A0A0G4EE62</accession>
<feature type="compositionally biased region" description="Low complexity" evidence="1">
    <location>
        <begin position="327"/>
        <end position="346"/>
    </location>
</feature>
<dbReference type="PANTHER" id="PTHR48125">
    <property type="entry name" value="LP07818P1"/>
    <property type="match status" value="1"/>
</dbReference>
<dbReference type="VEuPathDB" id="CryptoDB:Vbra_3703"/>
<name>A0A0G4EE62_VITBC</name>
<evidence type="ECO:0000313" key="3">
    <source>
        <dbReference type="Proteomes" id="UP000041254"/>
    </source>
</evidence>
<evidence type="ECO:0000313" key="2">
    <source>
        <dbReference type="EMBL" id="CEL94267.1"/>
    </source>
</evidence>
<keyword evidence="3" id="KW-1185">Reference proteome</keyword>
<feature type="region of interest" description="Disordered" evidence="1">
    <location>
        <begin position="1859"/>
        <end position="1901"/>
    </location>
</feature>
<feature type="compositionally biased region" description="Low complexity" evidence="1">
    <location>
        <begin position="2421"/>
        <end position="2443"/>
    </location>
</feature>
<feature type="compositionally biased region" description="Gly residues" evidence="1">
    <location>
        <begin position="1885"/>
        <end position="1897"/>
    </location>
</feature>
<feature type="region of interest" description="Disordered" evidence="1">
    <location>
        <begin position="516"/>
        <end position="543"/>
    </location>
</feature>
<proteinExistence type="predicted"/>
<reference evidence="2 3" key="1">
    <citation type="submission" date="2014-11" db="EMBL/GenBank/DDBJ databases">
        <authorList>
            <person name="Zhu J."/>
            <person name="Qi W."/>
            <person name="Song R."/>
        </authorList>
    </citation>
    <scope>NUCLEOTIDE SEQUENCE [LARGE SCALE GENOMIC DNA]</scope>
</reference>
<protein>
    <submittedName>
        <fullName evidence="2">Uncharacterized protein</fullName>
    </submittedName>
</protein>
<dbReference type="InParanoid" id="A0A0G4EE62"/>
<dbReference type="OrthoDB" id="71437at2759"/>
<evidence type="ECO:0000256" key="1">
    <source>
        <dbReference type="SAM" id="MobiDB-lite"/>
    </source>
</evidence>
<dbReference type="EMBL" id="CDMY01000214">
    <property type="protein sequence ID" value="CEL94267.1"/>
    <property type="molecule type" value="Genomic_DNA"/>
</dbReference>
<feature type="compositionally biased region" description="Polar residues" evidence="1">
    <location>
        <begin position="1859"/>
        <end position="1868"/>
    </location>
</feature>
<feature type="region of interest" description="Disordered" evidence="1">
    <location>
        <begin position="2421"/>
        <end position="2447"/>
    </location>
</feature>
<dbReference type="Proteomes" id="UP000041254">
    <property type="component" value="Unassembled WGS sequence"/>
</dbReference>
<feature type="region of interest" description="Disordered" evidence="1">
    <location>
        <begin position="314"/>
        <end position="366"/>
    </location>
</feature>